<evidence type="ECO:0000313" key="4">
    <source>
        <dbReference type="Proteomes" id="UP000004671"/>
    </source>
</evidence>
<dbReference type="GO" id="GO:0008233">
    <property type="term" value="F:peptidase activity"/>
    <property type="evidence" value="ECO:0007669"/>
    <property type="project" value="UniProtKB-KW"/>
</dbReference>
<proteinExistence type="predicted"/>
<keyword evidence="2" id="KW-0645">Protease</keyword>
<protein>
    <submittedName>
        <fullName evidence="3">Transglutaminase domain-containing protein</fullName>
    </submittedName>
    <submittedName>
        <fullName evidence="2">Transglutaminase-like enzyme, putative cysteine protease</fullName>
    </submittedName>
</protein>
<keyword evidence="4" id="KW-1185">Reference proteome</keyword>
<dbReference type="InterPro" id="IPR038765">
    <property type="entry name" value="Papain-like_cys_pep_sf"/>
</dbReference>
<dbReference type="EMBL" id="CP018099">
    <property type="protein sequence ID" value="APF19754.1"/>
    <property type="molecule type" value="Genomic_DNA"/>
</dbReference>
<name>H1XNR9_CALAY</name>
<dbReference type="Proteomes" id="UP000183868">
    <property type="component" value="Chromosome"/>
</dbReference>
<dbReference type="eggNOG" id="COG1305">
    <property type="taxonomic scope" value="Bacteria"/>
</dbReference>
<evidence type="ECO:0000313" key="5">
    <source>
        <dbReference type="Proteomes" id="UP000183868"/>
    </source>
</evidence>
<dbReference type="Gene3D" id="3.10.620.30">
    <property type="match status" value="1"/>
</dbReference>
<organism evidence="3 4">
    <name type="scientific">Caldithrix abyssi DSM 13497</name>
    <dbReference type="NCBI Taxonomy" id="880073"/>
    <lineage>
        <taxon>Bacteria</taxon>
        <taxon>Pseudomonadati</taxon>
        <taxon>Calditrichota</taxon>
        <taxon>Calditrichia</taxon>
        <taxon>Calditrichales</taxon>
        <taxon>Calditrichaceae</taxon>
        <taxon>Caldithrix</taxon>
    </lineage>
</organism>
<sequence>MNKWLMLFLGGWIFFAGCQKISVTEIQNMVDRGEFSKAEQIIKERLADDKNLSAKEKDLLRFELERMKRIRKDFTKSREQVVEFIKKYIPDVSDEDLARWEKEKKLEFMVIDGQKKYFNHAARNLFRLDDECLAIWKQKNPDNKKKFDLDLHIENLIAECQESGLTYGHPVRLRIKQGVVVHADQVPDGELIRCWIPFPREIPHRQLNIKILNSEPKTYQLAPNSRLQRTIYFEKQAIANEPTEFWVEYEYTTHGVYVDIDPQKVKAVDPEGPLKEYLQERPPHIVFSDTLKKLSAQIVGQETNPYRIAQKIFAWIDTNITWASAREYSTIRNLSLYPVLNKHGDCGIQTMLFITLCRMNGIPARWQSGWEFQPPDDSMHDWSMIYFEPYGWVPSDVTYGMRQSDVPQVKYFYLNGMDSFRLIFNDDYSMPFEPPKTHFRSETVDSQRGEVEWDGGNLYFDQWDWKFEWKIISQ</sequence>
<dbReference type="SMART" id="SM00460">
    <property type="entry name" value="TGc"/>
    <property type="match status" value="1"/>
</dbReference>
<dbReference type="AlphaFoldDB" id="H1XNR9"/>
<dbReference type="PROSITE" id="PS51257">
    <property type="entry name" value="PROKAR_LIPOPROTEIN"/>
    <property type="match status" value="1"/>
</dbReference>
<evidence type="ECO:0000313" key="3">
    <source>
        <dbReference type="EMBL" id="EHO39859.1"/>
    </source>
</evidence>
<reference evidence="3 4" key="1">
    <citation type="submission" date="2011-09" db="EMBL/GenBank/DDBJ databases">
        <title>The permanent draft genome of Caldithrix abyssi DSM 13497.</title>
        <authorList>
            <consortium name="US DOE Joint Genome Institute (JGI-PGF)"/>
            <person name="Lucas S."/>
            <person name="Han J."/>
            <person name="Lapidus A."/>
            <person name="Bruce D."/>
            <person name="Goodwin L."/>
            <person name="Pitluck S."/>
            <person name="Peters L."/>
            <person name="Kyrpides N."/>
            <person name="Mavromatis K."/>
            <person name="Ivanova N."/>
            <person name="Mikhailova N."/>
            <person name="Chertkov O."/>
            <person name="Detter J.C."/>
            <person name="Tapia R."/>
            <person name="Han C."/>
            <person name="Land M."/>
            <person name="Hauser L."/>
            <person name="Markowitz V."/>
            <person name="Cheng J.-F."/>
            <person name="Hugenholtz P."/>
            <person name="Woyke T."/>
            <person name="Wu D."/>
            <person name="Spring S."/>
            <person name="Brambilla E."/>
            <person name="Klenk H.-P."/>
            <person name="Eisen J.A."/>
        </authorList>
    </citation>
    <scope>NUCLEOTIDE SEQUENCE [LARGE SCALE GENOMIC DNA]</scope>
    <source>
        <strain evidence="3 4">DSM 13497</strain>
    </source>
</reference>
<dbReference type="Proteomes" id="UP000004671">
    <property type="component" value="Chromosome"/>
</dbReference>
<evidence type="ECO:0000313" key="2">
    <source>
        <dbReference type="EMBL" id="APF19754.1"/>
    </source>
</evidence>
<keyword evidence="2" id="KW-0378">Hydrolase</keyword>
<dbReference type="STRING" id="880073.Cabys_3006"/>
<dbReference type="HOGENOM" id="CLU_044992_0_0_0"/>
<dbReference type="PaxDb" id="880073-Calab_0210"/>
<dbReference type="InParanoid" id="H1XNR9"/>
<dbReference type="EMBL" id="CM001402">
    <property type="protein sequence ID" value="EHO39859.1"/>
    <property type="molecule type" value="Genomic_DNA"/>
</dbReference>
<evidence type="ECO:0000259" key="1">
    <source>
        <dbReference type="SMART" id="SM00460"/>
    </source>
</evidence>
<feature type="domain" description="Transglutaminase-like" evidence="1">
    <location>
        <begin position="338"/>
        <end position="399"/>
    </location>
</feature>
<dbReference type="KEGG" id="caby:Cabys_3006"/>
<accession>H1XNR9</accession>
<dbReference type="Pfam" id="PF01841">
    <property type="entry name" value="Transglut_core"/>
    <property type="match status" value="1"/>
</dbReference>
<dbReference type="PANTHER" id="PTHR38339:SF1">
    <property type="entry name" value="TRANSGLUTAMINASE-LIKE DOMAIN-CONTAINING PROTEIN"/>
    <property type="match status" value="1"/>
</dbReference>
<dbReference type="GO" id="GO:0006508">
    <property type="term" value="P:proteolysis"/>
    <property type="evidence" value="ECO:0007669"/>
    <property type="project" value="UniProtKB-KW"/>
</dbReference>
<dbReference type="RefSeq" id="WP_006926751.1">
    <property type="nucleotide sequence ID" value="NZ_CM001402.1"/>
</dbReference>
<gene>
    <name evidence="2" type="ORF">Cabys_3006</name>
    <name evidence="3" type="ORF">Calab_0210</name>
</gene>
<dbReference type="SUPFAM" id="SSF54001">
    <property type="entry name" value="Cysteine proteinases"/>
    <property type="match status" value="1"/>
</dbReference>
<dbReference type="InterPro" id="IPR002931">
    <property type="entry name" value="Transglutaminase-like"/>
</dbReference>
<dbReference type="PANTHER" id="PTHR38339">
    <property type="entry name" value="TRANSGLUTAMINASE DOMAIN PROTEIN"/>
    <property type="match status" value="1"/>
</dbReference>
<dbReference type="OrthoDB" id="9804872at2"/>
<reference evidence="2 5" key="2">
    <citation type="submission" date="2016-11" db="EMBL/GenBank/DDBJ databases">
        <title>Genomic analysis of Caldithrix abyssi and proposal of a novel bacterial phylum Caldithrichaeota.</title>
        <authorList>
            <person name="Kublanov I."/>
            <person name="Sigalova O."/>
            <person name="Gavrilov S."/>
            <person name="Lebedinsky A."/>
            <person name="Ivanova N."/>
            <person name="Daum C."/>
            <person name="Reddy T."/>
            <person name="Klenk H.P."/>
            <person name="Goker M."/>
            <person name="Reva O."/>
            <person name="Miroshnichenko M."/>
            <person name="Kyprides N."/>
            <person name="Woyke T."/>
            <person name="Gelfand M."/>
        </authorList>
    </citation>
    <scope>NUCLEOTIDE SEQUENCE [LARGE SCALE GENOMIC DNA]</scope>
    <source>
        <strain evidence="2 5">LF13</strain>
    </source>
</reference>